<name>A0A0J1KW20_BACAN</name>
<dbReference type="InterPro" id="IPR050090">
    <property type="entry name" value="Tyrosine_recombinase_XerCD"/>
</dbReference>
<dbReference type="PANTHER" id="PTHR30349">
    <property type="entry name" value="PHAGE INTEGRASE-RELATED"/>
    <property type="match status" value="1"/>
</dbReference>
<dbReference type="Gene3D" id="1.10.150.130">
    <property type="match status" value="1"/>
</dbReference>
<reference evidence="7 8" key="1">
    <citation type="submission" date="2015-05" db="EMBL/GenBank/DDBJ databases">
        <title>Whole genome sequence and identification of bacterial endophytes from Costus igneus.</title>
        <authorList>
            <person name="Lee Y.P."/>
            <person name="Gan H.M."/>
            <person name="Eng W."/>
            <person name="Wheatley M.S."/>
            <person name="Caraballo A."/>
            <person name="Polter S."/>
            <person name="Savka M.A."/>
            <person name="Hudson A.O."/>
        </authorList>
    </citation>
    <scope>NUCLEOTIDE SEQUENCE [LARGE SCALE GENOMIC DNA]</scope>
    <source>
        <strain evidence="7 8">RIT375</strain>
    </source>
</reference>
<dbReference type="PANTHER" id="PTHR30349:SF41">
    <property type="entry name" value="INTEGRASE_RECOMBINASE PROTEIN MJ0367-RELATED"/>
    <property type="match status" value="1"/>
</dbReference>
<evidence type="ECO:0000259" key="5">
    <source>
        <dbReference type="PROSITE" id="PS51898"/>
    </source>
</evidence>
<dbReference type="GO" id="GO:0006310">
    <property type="term" value="P:DNA recombination"/>
    <property type="evidence" value="ECO:0007669"/>
    <property type="project" value="UniProtKB-KW"/>
</dbReference>
<dbReference type="InterPro" id="IPR011010">
    <property type="entry name" value="DNA_brk_join_enz"/>
</dbReference>
<dbReference type="Proteomes" id="UP000035904">
    <property type="component" value="Unassembled WGS sequence"/>
</dbReference>
<evidence type="ECO:0000256" key="1">
    <source>
        <dbReference type="ARBA" id="ARBA00008857"/>
    </source>
</evidence>
<dbReference type="PATRIC" id="fig|1392.242.peg.244"/>
<dbReference type="PROSITE" id="PS51898">
    <property type="entry name" value="TYR_RECOMBINASE"/>
    <property type="match status" value="1"/>
</dbReference>
<dbReference type="AlphaFoldDB" id="A0A0J1KW20"/>
<dbReference type="InterPro" id="IPR002104">
    <property type="entry name" value="Integrase_catalytic"/>
</dbReference>
<dbReference type="EMBL" id="LDPG01000001">
    <property type="protein sequence ID" value="KLV20915.1"/>
    <property type="molecule type" value="Genomic_DNA"/>
</dbReference>
<dbReference type="SUPFAM" id="SSF56349">
    <property type="entry name" value="DNA breaking-rejoining enzymes"/>
    <property type="match status" value="1"/>
</dbReference>
<dbReference type="Gene3D" id="1.10.443.10">
    <property type="entry name" value="Intergrase catalytic core"/>
    <property type="match status" value="1"/>
</dbReference>
<feature type="domain" description="Core-binding (CB)" evidence="6">
    <location>
        <begin position="28"/>
        <end position="133"/>
    </location>
</feature>
<dbReference type="CDD" id="cd00397">
    <property type="entry name" value="DNA_BRE_C"/>
    <property type="match status" value="1"/>
</dbReference>
<evidence type="ECO:0000259" key="6">
    <source>
        <dbReference type="PROSITE" id="PS51900"/>
    </source>
</evidence>
<evidence type="ECO:0000313" key="8">
    <source>
        <dbReference type="Proteomes" id="UP000035904"/>
    </source>
</evidence>
<dbReference type="GO" id="GO:0003677">
    <property type="term" value="F:DNA binding"/>
    <property type="evidence" value="ECO:0007669"/>
    <property type="project" value="UniProtKB-UniRule"/>
</dbReference>
<dbReference type="InterPro" id="IPR010998">
    <property type="entry name" value="Integrase_recombinase_N"/>
</dbReference>
<keyword evidence="3" id="KW-0233">DNA recombination</keyword>
<dbReference type="InterPro" id="IPR013762">
    <property type="entry name" value="Integrase-like_cat_sf"/>
</dbReference>
<feature type="domain" description="Tyr recombinase" evidence="5">
    <location>
        <begin position="195"/>
        <end position="400"/>
    </location>
</feature>
<comment type="similarity">
    <text evidence="1">Belongs to the 'phage' integrase family.</text>
</comment>
<keyword evidence="2 4" id="KW-0238">DNA-binding</keyword>
<evidence type="ECO:0000256" key="4">
    <source>
        <dbReference type="PROSITE-ProRule" id="PRU01248"/>
    </source>
</evidence>
<gene>
    <name evidence="7" type="ORF">ABW01_01180</name>
</gene>
<evidence type="ECO:0000256" key="3">
    <source>
        <dbReference type="ARBA" id="ARBA00023172"/>
    </source>
</evidence>
<dbReference type="RefSeq" id="WP_047956283.1">
    <property type="nucleotide sequence ID" value="NZ_CP085402.1"/>
</dbReference>
<dbReference type="PROSITE" id="PS51900">
    <property type="entry name" value="CB"/>
    <property type="match status" value="1"/>
</dbReference>
<organism evidence="7 8">
    <name type="scientific">Bacillus anthracis</name>
    <name type="common">anthrax bacterium</name>
    <dbReference type="NCBI Taxonomy" id="1392"/>
    <lineage>
        <taxon>Bacteria</taxon>
        <taxon>Bacillati</taxon>
        <taxon>Bacillota</taxon>
        <taxon>Bacilli</taxon>
        <taxon>Bacillales</taxon>
        <taxon>Bacillaceae</taxon>
        <taxon>Bacillus</taxon>
        <taxon>Bacillus cereus group</taxon>
    </lineage>
</organism>
<proteinExistence type="inferred from homology"/>
<evidence type="ECO:0000256" key="2">
    <source>
        <dbReference type="ARBA" id="ARBA00023125"/>
    </source>
</evidence>
<dbReference type="GO" id="GO:0015074">
    <property type="term" value="P:DNA integration"/>
    <property type="evidence" value="ECO:0007669"/>
    <property type="project" value="InterPro"/>
</dbReference>
<comment type="caution">
    <text evidence="7">The sequence shown here is derived from an EMBL/GenBank/DDBJ whole genome shotgun (WGS) entry which is preliminary data.</text>
</comment>
<evidence type="ECO:0000313" key="7">
    <source>
        <dbReference type="EMBL" id="KLV20915.1"/>
    </source>
</evidence>
<dbReference type="Pfam" id="PF00589">
    <property type="entry name" value="Phage_integrase"/>
    <property type="match status" value="1"/>
</dbReference>
<dbReference type="InterPro" id="IPR044068">
    <property type="entry name" value="CB"/>
</dbReference>
<accession>A0A0J1KW20</accession>
<protein>
    <submittedName>
        <fullName evidence="7">Integrase</fullName>
    </submittedName>
</protein>
<sequence length="448" mass="53973">MGQGYYYAYCPKDVESRYELLVFNSNNEPFLPLTDFYQDSIGRISKSSALSYLQCLLPFFYWLEQHSNYQERHVKWDDSPEIIRIAIEDYLKSEMECRVREKDSFCFVNLTNKSPNTVNRFLSAIKSFYKSLIRLDEYNHPNPLIDSEAILNDYRSHVEGVRKDKPRMPAISGTEEPLEHRRLTDSYFKIINDEWQPKIIDDPHLPFQVYQAGKNINWSQRETVISRMLFETGARASEIIELTIGDYRSRKSHQEVITFSKGSYGRKVKFLRFSKDTVKRLFQYINTERMKYDINHFNYEQLSDEAPIFLSEFGTPLTYHAWYYHWNKAMTNGDIKLNPHKARHWFVTTRLREIHNISKYDSEIHQRKNELIKYMKWKNPDTIRVYEHYFDEEKHRESHDQMFENMQKNEIEYEQSKKMKKNIEFQHTTIEVQKEIDHDLQELLEGLE</sequence>